<reference evidence="7 8" key="1">
    <citation type="submission" date="2020-04" db="EMBL/GenBank/DDBJ databases">
        <title>Perkinsus olseni comparative genomics.</title>
        <authorList>
            <person name="Bogema D.R."/>
        </authorList>
    </citation>
    <scope>NUCLEOTIDE SEQUENCE [LARGE SCALE GENOMIC DNA]</scope>
    <source>
        <strain evidence="7">ATCC PRA-205</strain>
    </source>
</reference>
<dbReference type="PANTHER" id="PTHR12225:SF0">
    <property type="entry name" value="PROTEASOMAL UBIQUITIN RECEPTOR ADRM1"/>
    <property type="match status" value="1"/>
</dbReference>
<evidence type="ECO:0000256" key="4">
    <source>
        <dbReference type="ARBA" id="ARBA00022942"/>
    </source>
</evidence>
<dbReference type="GO" id="GO:0008541">
    <property type="term" value="C:proteasome regulatory particle, lid subcomplex"/>
    <property type="evidence" value="ECO:0007669"/>
    <property type="project" value="TreeGrafter"/>
</dbReference>
<organism evidence="7 8">
    <name type="scientific">Perkinsus olseni</name>
    <name type="common">Perkinsus atlanticus</name>
    <dbReference type="NCBI Taxonomy" id="32597"/>
    <lineage>
        <taxon>Eukaryota</taxon>
        <taxon>Sar</taxon>
        <taxon>Alveolata</taxon>
        <taxon>Perkinsozoa</taxon>
        <taxon>Perkinsea</taxon>
        <taxon>Perkinsida</taxon>
        <taxon>Perkinsidae</taxon>
        <taxon>Perkinsus</taxon>
    </lineage>
</organism>
<dbReference type="GO" id="GO:0061133">
    <property type="term" value="F:endopeptidase activator activity"/>
    <property type="evidence" value="ECO:0007669"/>
    <property type="project" value="TreeGrafter"/>
</dbReference>
<dbReference type="Proteomes" id="UP000574390">
    <property type="component" value="Unassembled WGS sequence"/>
</dbReference>
<dbReference type="AlphaFoldDB" id="A0A7J6PA38"/>
<protein>
    <recommendedName>
        <fullName evidence="6">Pru domain-containing protein</fullName>
    </recommendedName>
</protein>
<feature type="non-terminal residue" evidence="7">
    <location>
        <position position="1"/>
    </location>
</feature>
<sequence>LLYTNFAVGNHSGPSARPPTEVVVAASIKSIGAIIGGLRIGLSEDSASRSSEMLGNALMAAPRAYKVTREVVHLLAGKMNRDGRTVTPDDRRGMLRLVECDDGCMRVEFVLRSDGNDVDSTAPEESFVADKGDKLEPVPQCTTGRVYVLRVKDQRHL</sequence>
<comment type="caution">
    <text evidence="7">The sequence shown here is derived from an EMBL/GenBank/DDBJ whole genome shotgun (WGS) entry which is preliminary data.</text>
</comment>
<comment type="subcellular location">
    <subcellularLocation>
        <location evidence="2">Cytoplasm</location>
    </subcellularLocation>
    <subcellularLocation>
        <location evidence="1">Nucleus</location>
    </subcellularLocation>
</comment>
<evidence type="ECO:0000259" key="6">
    <source>
        <dbReference type="PROSITE" id="PS51917"/>
    </source>
</evidence>
<feature type="non-terminal residue" evidence="7">
    <location>
        <position position="157"/>
    </location>
</feature>
<proteinExistence type="predicted"/>
<dbReference type="GO" id="GO:0005634">
    <property type="term" value="C:nucleus"/>
    <property type="evidence" value="ECO:0007669"/>
    <property type="project" value="UniProtKB-SubCell"/>
</dbReference>
<name>A0A7J6PA38_PEROL</name>
<dbReference type="InterPro" id="IPR038633">
    <property type="entry name" value="Rpn13/ADRM1_Pru_sf"/>
</dbReference>
<gene>
    <name evidence="7" type="ORF">FOZ62_009134</name>
</gene>
<dbReference type="InterPro" id="IPR006773">
    <property type="entry name" value="Rpn13/ADRM1"/>
</dbReference>
<keyword evidence="4" id="KW-0647">Proteasome</keyword>
<accession>A0A7J6PA38</accession>
<feature type="domain" description="Pru" evidence="6">
    <location>
        <begin position="66"/>
        <end position="157"/>
    </location>
</feature>
<dbReference type="InterPro" id="IPR044868">
    <property type="entry name" value="Rpn13/ADRM1_Pru"/>
</dbReference>
<keyword evidence="3" id="KW-0963">Cytoplasm</keyword>
<dbReference type="PROSITE" id="PS51917">
    <property type="entry name" value="PRU"/>
    <property type="match status" value="1"/>
</dbReference>
<evidence type="ECO:0000313" key="7">
    <source>
        <dbReference type="EMBL" id="KAF4692616.1"/>
    </source>
</evidence>
<dbReference type="Pfam" id="PF04683">
    <property type="entry name" value="Rpn13_ADRM1_Pru"/>
    <property type="match status" value="1"/>
</dbReference>
<evidence type="ECO:0000313" key="8">
    <source>
        <dbReference type="Proteomes" id="UP000574390"/>
    </source>
</evidence>
<keyword evidence="5" id="KW-0539">Nucleus</keyword>
<evidence type="ECO:0000256" key="2">
    <source>
        <dbReference type="ARBA" id="ARBA00004496"/>
    </source>
</evidence>
<dbReference type="Gene3D" id="2.30.29.70">
    <property type="entry name" value="Proteasomal ubiquitin receptor Rpn13/ADRM1"/>
    <property type="match status" value="1"/>
</dbReference>
<dbReference type="GO" id="GO:0005737">
    <property type="term" value="C:cytoplasm"/>
    <property type="evidence" value="ECO:0007669"/>
    <property type="project" value="UniProtKB-SubCell"/>
</dbReference>
<dbReference type="EMBL" id="JABANM010036149">
    <property type="protein sequence ID" value="KAF4692616.1"/>
    <property type="molecule type" value="Genomic_DNA"/>
</dbReference>
<dbReference type="GO" id="GO:0070628">
    <property type="term" value="F:proteasome binding"/>
    <property type="evidence" value="ECO:0007669"/>
    <property type="project" value="TreeGrafter"/>
</dbReference>
<evidence type="ECO:0000256" key="5">
    <source>
        <dbReference type="ARBA" id="ARBA00023242"/>
    </source>
</evidence>
<dbReference type="PANTHER" id="PTHR12225">
    <property type="entry name" value="ADHESION REGULATING MOLECULE 1 110 KDA CELL MEMBRANE GLYCOPROTEIN"/>
    <property type="match status" value="1"/>
</dbReference>
<evidence type="ECO:0000256" key="1">
    <source>
        <dbReference type="ARBA" id="ARBA00004123"/>
    </source>
</evidence>
<evidence type="ECO:0000256" key="3">
    <source>
        <dbReference type="ARBA" id="ARBA00022490"/>
    </source>
</evidence>